<feature type="coiled-coil region" evidence="5">
    <location>
        <begin position="615"/>
        <end position="663"/>
    </location>
</feature>
<dbReference type="InterPro" id="IPR022655">
    <property type="entry name" value="DUF1553"/>
</dbReference>
<dbReference type="SUPFAM" id="SSF46626">
    <property type="entry name" value="Cytochrome c"/>
    <property type="match status" value="1"/>
</dbReference>
<dbReference type="GO" id="GO:0009055">
    <property type="term" value="F:electron transfer activity"/>
    <property type="evidence" value="ECO:0007669"/>
    <property type="project" value="InterPro"/>
</dbReference>
<sequence>MGDEALTVYTRRSVICSLVLLTGAICASVLPATAGESLFEREVAPLLQRRCLSCHQQGEAKGEFSFSTADDLQQSGYVDPSDVEASYLLELVTPHNGQAEMPKDAEPLSADEIAVLERWIVAGADWPAGVHLEPASVTDRDWWSLQPLLATEETWNRTFGKEADVKDRSTHPVDQFLDRRLAQQGLKPLEQADPATLIRRLSYDLTGLPPEPADVQAFLKSSEEDAEKAWAGLVDRLLASPAFGEKWGQHWLDIARYAETHGYDKDKPRQNAWPYRDYVIDSFNSDKPYSRFVSEQVAGDVLYPDQPEGVVALGFLAAGPWDFIGHWEVGEGKLDGRIAKHLDRDEMVSAVFNVFMSTTVQCAQCHHHKFDPIRMEDYYRLHAVVSALDRADRVYAGVSEEQRQRREALLAEIRQLKNRQQALIDGIERKVKEQASGIERRIAQILTRYRNSRELRPEYGYHSSIASTDTQEKWVQVDLGEAHSVSQIRIHPAFDHYNNIGAGFGFPVQYRVEAASEADFGDKSILLDATDADRLNPGTQTINVSVEGNEIRFVRFVATQLAERKNDYILALGEIEVIAQDGETNLAAGSQVTAKDSIESGVRWGLAKLVDGVYYKELTDEEAAAELALLREERTAIEANVRTAEQAAQLAEIEQQLKTLEAEQKQIPPGRMVYAAATEFSGGGKFKPTAGTPREIHLLRRGDLRSPAEVMTPGAPTIWNETDSAFASENIGLVNTETGPQWDEARARKSLAAYLTAEDNPLVWRSIANRVWLWSFGSPLVETSNDFGRGGMQPTHPQLLDYLAARLRDDPEQSLKSLVRLLVTSRAYRRSSRIDSSLAEADRQNNYYWRANRRRLTAEEFRDSLLWAAGLLDRTSGGPSFQDFVIDKPQHSPHYEYEQYDPADVSTHRRTVYRMVVRSQPQPLLTTLDCADPSISTPERTESTTALQALAAWNNRLVEYSAAQWANSLSESQLSADKTVDFAVQRLLGRSATPLERQVLSEHLHDHGPASLARVLFNLNAFIYLD</sequence>
<evidence type="ECO:0000259" key="6">
    <source>
        <dbReference type="PROSITE" id="PS51007"/>
    </source>
</evidence>
<dbReference type="AlphaFoldDB" id="F0SJM2"/>
<accession>F0SJM2</accession>
<dbReference type="GO" id="GO:0020037">
    <property type="term" value="F:heme binding"/>
    <property type="evidence" value="ECO:0007669"/>
    <property type="project" value="InterPro"/>
</dbReference>
<dbReference type="STRING" id="756272.Plabr_4287"/>
<dbReference type="EMBL" id="CP002546">
    <property type="protein sequence ID" value="ADY61860.1"/>
    <property type="molecule type" value="Genomic_DNA"/>
</dbReference>
<keyword evidence="5" id="KW-0175">Coiled coil</keyword>
<dbReference type="InterPro" id="IPR036909">
    <property type="entry name" value="Cyt_c-like_dom_sf"/>
</dbReference>
<evidence type="ECO:0000256" key="1">
    <source>
        <dbReference type="ARBA" id="ARBA00022617"/>
    </source>
</evidence>
<dbReference type="Proteomes" id="UP000006860">
    <property type="component" value="Chromosome"/>
</dbReference>
<dbReference type="PANTHER" id="PTHR35889:SF3">
    <property type="entry name" value="F-BOX DOMAIN-CONTAINING PROTEIN"/>
    <property type="match status" value="1"/>
</dbReference>
<keyword evidence="1 4" id="KW-0349">Heme</keyword>
<keyword evidence="8" id="KW-1185">Reference proteome</keyword>
<dbReference type="InterPro" id="IPR011444">
    <property type="entry name" value="DUF1549"/>
</dbReference>
<dbReference type="InterPro" id="IPR008979">
    <property type="entry name" value="Galactose-bd-like_sf"/>
</dbReference>
<reference evidence="8" key="1">
    <citation type="submission" date="2011-02" db="EMBL/GenBank/DDBJ databases">
        <title>The complete genome of Planctomyces brasiliensis DSM 5305.</title>
        <authorList>
            <person name="Lucas S."/>
            <person name="Copeland A."/>
            <person name="Lapidus A."/>
            <person name="Bruce D."/>
            <person name="Goodwin L."/>
            <person name="Pitluck S."/>
            <person name="Kyrpides N."/>
            <person name="Mavromatis K."/>
            <person name="Pagani I."/>
            <person name="Ivanova N."/>
            <person name="Ovchinnikova G."/>
            <person name="Lu M."/>
            <person name="Detter J.C."/>
            <person name="Han C."/>
            <person name="Land M."/>
            <person name="Hauser L."/>
            <person name="Markowitz V."/>
            <person name="Cheng J.-F."/>
            <person name="Hugenholtz P."/>
            <person name="Woyke T."/>
            <person name="Wu D."/>
            <person name="Tindall B."/>
            <person name="Pomrenke H.G."/>
            <person name="Brambilla E."/>
            <person name="Klenk H.-P."/>
            <person name="Eisen J.A."/>
        </authorList>
    </citation>
    <scope>NUCLEOTIDE SEQUENCE [LARGE SCALE GENOMIC DNA]</scope>
    <source>
        <strain evidence="8">ATCC 49424 / DSM 5305 / JCM 21570 / NBRC 103401 / IFAM 1448</strain>
    </source>
</reference>
<dbReference type="eggNOG" id="COG2010">
    <property type="taxonomic scope" value="Bacteria"/>
</dbReference>
<evidence type="ECO:0000256" key="4">
    <source>
        <dbReference type="PROSITE-ProRule" id="PRU00433"/>
    </source>
</evidence>
<dbReference type="HOGENOM" id="CLU_005632_1_0_0"/>
<dbReference type="PANTHER" id="PTHR35889">
    <property type="entry name" value="CYCLOINULO-OLIGOSACCHARIDE FRUCTANOTRANSFERASE-RELATED"/>
    <property type="match status" value="1"/>
</dbReference>
<organism evidence="7 8">
    <name type="scientific">Rubinisphaera brasiliensis (strain ATCC 49424 / DSM 5305 / JCM 21570 / IAM 15109 / NBRC 103401 / IFAM 1448)</name>
    <name type="common">Planctomyces brasiliensis</name>
    <dbReference type="NCBI Taxonomy" id="756272"/>
    <lineage>
        <taxon>Bacteria</taxon>
        <taxon>Pseudomonadati</taxon>
        <taxon>Planctomycetota</taxon>
        <taxon>Planctomycetia</taxon>
        <taxon>Planctomycetales</taxon>
        <taxon>Planctomycetaceae</taxon>
        <taxon>Rubinisphaera</taxon>
    </lineage>
</organism>
<evidence type="ECO:0000313" key="8">
    <source>
        <dbReference type="Proteomes" id="UP000006860"/>
    </source>
</evidence>
<dbReference type="OrthoDB" id="127107at2"/>
<dbReference type="GO" id="GO:0046872">
    <property type="term" value="F:metal ion binding"/>
    <property type="evidence" value="ECO:0007669"/>
    <property type="project" value="UniProtKB-KW"/>
</dbReference>
<evidence type="ECO:0000256" key="3">
    <source>
        <dbReference type="ARBA" id="ARBA00023004"/>
    </source>
</evidence>
<gene>
    <name evidence="7" type="ordered locus">Plabr_4287</name>
</gene>
<dbReference type="KEGG" id="pbs:Plabr_4287"/>
<dbReference type="Pfam" id="PF07583">
    <property type="entry name" value="PSCyt2"/>
    <property type="match status" value="1"/>
</dbReference>
<evidence type="ECO:0000313" key="7">
    <source>
        <dbReference type="EMBL" id="ADY61860.1"/>
    </source>
</evidence>
<feature type="domain" description="Cytochrome c" evidence="6">
    <location>
        <begin position="30"/>
        <end position="124"/>
    </location>
</feature>
<dbReference type="Gene3D" id="2.60.120.260">
    <property type="entry name" value="Galactose-binding domain-like"/>
    <property type="match status" value="1"/>
</dbReference>
<evidence type="ECO:0000256" key="5">
    <source>
        <dbReference type="SAM" id="Coils"/>
    </source>
</evidence>
<protein>
    <recommendedName>
        <fullName evidence="6">Cytochrome c domain-containing protein</fullName>
    </recommendedName>
</protein>
<proteinExistence type="predicted"/>
<dbReference type="SUPFAM" id="SSF49785">
    <property type="entry name" value="Galactose-binding domain-like"/>
    <property type="match status" value="1"/>
</dbReference>
<feature type="coiled-coil region" evidence="5">
    <location>
        <begin position="399"/>
        <end position="430"/>
    </location>
</feature>
<dbReference type="InterPro" id="IPR009056">
    <property type="entry name" value="Cyt_c-like_dom"/>
</dbReference>
<dbReference type="Pfam" id="PF07587">
    <property type="entry name" value="PSD1"/>
    <property type="match status" value="1"/>
</dbReference>
<name>F0SJM2_RUBBR</name>
<evidence type="ECO:0000256" key="2">
    <source>
        <dbReference type="ARBA" id="ARBA00022723"/>
    </source>
</evidence>
<keyword evidence="3 4" id="KW-0408">Iron</keyword>
<dbReference type="InterPro" id="IPR011429">
    <property type="entry name" value="Cyt_c_Planctomycete-type"/>
</dbReference>
<dbReference type="PROSITE" id="PS51007">
    <property type="entry name" value="CYTC"/>
    <property type="match status" value="1"/>
</dbReference>
<keyword evidence="2 4" id="KW-0479">Metal-binding</keyword>
<dbReference type="Pfam" id="PF07635">
    <property type="entry name" value="PSCyt1"/>
    <property type="match status" value="1"/>
</dbReference>